<feature type="signal peptide" evidence="1">
    <location>
        <begin position="1"/>
        <end position="21"/>
    </location>
</feature>
<feature type="domain" description="eCIS core" evidence="2">
    <location>
        <begin position="78"/>
        <end position="158"/>
    </location>
</feature>
<organism evidence="3 4">
    <name type="scientific">Pseudomonas vranovensis</name>
    <dbReference type="NCBI Taxonomy" id="321661"/>
    <lineage>
        <taxon>Bacteria</taxon>
        <taxon>Pseudomonadati</taxon>
        <taxon>Pseudomonadota</taxon>
        <taxon>Gammaproteobacteria</taxon>
        <taxon>Pseudomonadales</taxon>
        <taxon>Pseudomonadaceae</taxon>
        <taxon>Pseudomonas</taxon>
    </lineage>
</organism>
<protein>
    <recommendedName>
        <fullName evidence="2">eCIS core domain-containing protein</fullName>
    </recommendedName>
</protein>
<dbReference type="AlphaFoldDB" id="A0A423CZV0"/>
<name>A0A423CZV0_9PSED</name>
<sequence length="198" mass="21422">MKRLESLLLSLALNAPLTALAACPAGQYEICLGSCICSPIDPGQAGTVLDDLGRVASSSLALALQQARDSAAAGTLLPIPLHLRAQLEPFYDFQVLDAARYKVGDQQALDSANALLQNPDVNAVTLIDIIVFRNQADAENNVALWAHELHHVQQYQQWGVAEFARRYSRDFDAVEAPAYKIQAKVSKALRGRASGQAR</sequence>
<reference evidence="3 4" key="1">
    <citation type="submission" date="2016-10" db="EMBL/GenBank/DDBJ databases">
        <title>Comparative genome analysis of multiple Pseudomonas spp. focuses on biocontrol and plant growth promoting traits.</title>
        <authorList>
            <person name="Tao X.-Y."/>
            <person name="Taylor C.G."/>
        </authorList>
    </citation>
    <scope>NUCLEOTIDE SEQUENCE [LARGE SCALE GENOMIC DNA]</scope>
    <source>
        <strain evidence="3 4">15D11</strain>
    </source>
</reference>
<dbReference type="EMBL" id="MOAM01000035">
    <property type="protein sequence ID" value="ROL64887.1"/>
    <property type="molecule type" value="Genomic_DNA"/>
</dbReference>
<comment type="caution">
    <text evidence="3">The sequence shown here is derived from an EMBL/GenBank/DDBJ whole genome shotgun (WGS) entry which is preliminary data.</text>
</comment>
<evidence type="ECO:0000313" key="3">
    <source>
        <dbReference type="EMBL" id="ROL64887.1"/>
    </source>
</evidence>
<evidence type="ECO:0000259" key="2">
    <source>
        <dbReference type="Pfam" id="PF13699"/>
    </source>
</evidence>
<evidence type="ECO:0000313" key="4">
    <source>
        <dbReference type="Proteomes" id="UP000285286"/>
    </source>
</evidence>
<evidence type="ECO:0000256" key="1">
    <source>
        <dbReference type="SAM" id="SignalP"/>
    </source>
</evidence>
<proteinExistence type="predicted"/>
<keyword evidence="4" id="KW-1185">Reference proteome</keyword>
<dbReference type="RefSeq" id="WP_123567791.1">
    <property type="nucleotide sequence ID" value="NZ_MOAM01000035.1"/>
</dbReference>
<keyword evidence="1" id="KW-0732">Signal</keyword>
<feature type="chain" id="PRO_5019094485" description="eCIS core domain-containing protein" evidence="1">
    <location>
        <begin position="22"/>
        <end position="198"/>
    </location>
</feature>
<accession>A0A423CZV0</accession>
<dbReference type="InterPro" id="IPR025295">
    <property type="entry name" value="eCIS_core_dom"/>
</dbReference>
<dbReference type="PROSITE" id="PS51257">
    <property type="entry name" value="PROKAR_LIPOPROTEIN"/>
    <property type="match status" value="1"/>
</dbReference>
<dbReference type="Proteomes" id="UP000285286">
    <property type="component" value="Unassembled WGS sequence"/>
</dbReference>
<gene>
    <name evidence="3" type="ORF">BHU25_23750</name>
</gene>
<dbReference type="Pfam" id="PF13699">
    <property type="entry name" value="eCIS_core"/>
    <property type="match status" value="1"/>
</dbReference>
<dbReference type="STRING" id="1292031.GCA_000425805_00694"/>